<evidence type="ECO:0000313" key="1">
    <source>
        <dbReference type="EMBL" id="CAF1429787.1"/>
    </source>
</evidence>
<comment type="caution">
    <text evidence="2">The sequence shown here is derived from an EMBL/GenBank/DDBJ whole genome shotgun (WGS) entry which is preliminary data.</text>
</comment>
<evidence type="ECO:0000313" key="5">
    <source>
        <dbReference type="Proteomes" id="UP000663829"/>
    </source>
</evidence>
<proteinExistence type="predicted"/>
<dbReference type="EMBL" id="CAJOBA010049841">
    <property type="protein sequence ID" value="CAF4228120.1"/>
    <property type="molecule type" value="Genomic_DNA"/>
</dbReference>
<dbReference type="Proteomes" id="UP000677228">
    <property type="component" value="Unassembled WGS sequence"/>
</dbReference>
<gene>
    <name evidence="2" type="ORF">GPM918_LOCUS38943</name>
    <name evidence="1" type="ORF">OVA965_LOCUS33996</name>
    <name evidence="4" type="ORF">SRO942_LOCUS39798</name>
    <name evidence="3" type="ORF">TMI583_LOCUS34905</name>
</gene>
<name>A0A815WXS7_9BILA</name>
<dbReference type="Proteomes" id="UP000682733">
    <property type="component" value="Unassembled WGS sequence"/>
</dbReference>
<evidence type="ECO:0000313" key="4">
    <source>
        <dbReference type="EMBL" id="CAF4407385.1"/>
    </source>
</evidence>
<keyword evidence="5" id="KW-1185">Reference proteome</keyword>
<evidence type="ECO:0000313" key="3">
    <source>
        <dbReference type="EMBL" id="CAF4228120.1"/>
    </source>
</evidence>
<dbReference type="EMBL" id="CAJNOQ010026538">
    <property type="protein sequence ID" value="CAF1546573.1"/>
    <property type="molecule type" value="Genomic_DNA"/>
</dbReference>
<reference evidence="2" key="1">
    <citation type="submission" date="2021-02" db="EMBL/GenBank/DDBJ databases">
        <authorList>
            <person name="Nowell W R."/>
        </authorList>
    </citation>
    <scope>NUCLEOTIDE SEQUENCE</scope>
</reference>
<dbReference type="EMBL" id="CAJNOK010028060">
    <property type="protein sequence ID" value="CAF1429787.1"/>
    <property type="molecule type" value="Genomic_DNA"/>
</dbReference>
<dbReference type="Proteomes" id="UP000681722">
    <property type="component" value="Unassembled WGS sequence"/>
</dbReference>
<dbReference type="AlphaFoldDB" id="A0A815WXS7"/>
<accession>A0A815WXS7</accession>
<dbReference type="OrthoDB" id="2423195at2759"/>
<dbReference type="Proteomes" id="UP000663829">
    <property type="component" value="Unassembled WGS sequence"/>
</dbReference>
<evidence type="ECO:0000313" key="2">
    <source>
        <dbReference type="EMBL" id="CAF1546573.1"/>
    </source>
</evidence>
<dbReference type="EMBL" id="CAJOBC010092201">
    <property type="protein sequence ID" value="CAF4407385.1"/>
    <property type="molecule type" value="Genomic_DNA"/>
</dbReference>
<organism evidence="2 5">
    <name type="scientific">Didymodactylos carnosus</name>
    <dbReference type="NCBI Taxonomy" id="1234261"/>
    <lineage>
        <taxon>Eukaryota</taxon>
        <taxon>Metazoa</taxon>
        <taxon>Spiralia</taxon>
        <taxon>Gnathifera</taxon>
        <taxon>Rotifera</taxon>
        <taxon>Eurotatoria</taxon>
        <taxon>Bdelloidea</taxon>
        <taxon>Philodinida</taxon>
        <taxon>Philodinidae</taxon>
        <taxon>Didymodactylos</taxon>
    </lineage>
</organism>
<sequence>MVMQQLWTSIPCMTEVYEFNILPLNSDDEDVASHLLTKLMDELCKHINSRLSATPLLQRSPELYKLLEDSYSDPRTKKSVQVFYEFISHTNVKPLFYSLLHPGITEIQLKQLMHPTVTLAKQLPSAESVVFFGEVNTSSCLVRLKKC</sequence>
<protein>
    <submittedName>
        <fullName evidence="2">Uncharacterized protein</fullName>
    </submittedName>
</protein>